<dbReference type="CDD" id="cd00383">
    <property type="entry name" value="trans_reg_C"/>
    <property type="match status" value="1"/>
</dbReference>
<evidence type="ECO:0000313" key="7">
    <source>
        <dbReference type="Proteomes" id="UP001310248"/>
    </source>
</evidence>
<keyword evidence="7" id="KW-1185">Reference proteome</keyword>
<feature type="DNA-binding region" description="OmpR/PhoB-type" evidence="3">
    <location>
        <begin position="4"/>
        <end position="101"/>
    </location>
</feature>
<evidence type="ECO:0000256" key="2">
    <source>
        <dbReference type="PROSITE-ProRule" id="PRU00169"/>
    </source>
</evidence>
<dbReference type="SMART" id="SM00862">
    <property type="entry name" value="Trans_reg_C"/>
    <property type="match status" value="1"/>
</dbReference>
<evidence type="ECO:0000313" key="6">
    <source>
        <dbReference type="EMBL" id="MEE1675490.1"/>
    </source>
</evidence>
<dbReference type="SUPFAM" id="SSF52172">
    <property type="entry name" value="CheY-like"/>
    <property type="match status" value="1"/>
</dbReference>
<dbReference type="InterPro" id="IPR016032">
    <property type="entry name" value="Sig_transdc_resp-reg_C-effctor"/>
</dbReference>
<dbReference type="PROSITE" id="PS51755">
    <property type="entry name" value="OMPR_PHOB"/>
    <property type="match status" value="1"/>
</dbReference>
<dbReference type="Proteomes" id="UP001310248">
    <property type="component" value="Unassembled WGS sequence"/>
</dbReference>
<reference evidence="7" key="1">
    <citation type="submission" date="2023-07" db="EMBL/GenBank/DDBJ databases">
        <title>Draft genome sequence of Agarivorans aestuarii strain ZMCS4, a CAZymes producing bacteria isolated from the marine brown algae Clodostephus spongiosus.</title>
        <authorList>
            <person name="Lorente B."/>
            <person name="Cabral C."/>
            <person name="Frias J."/>
            <person name="Faria J."/>
            <person name="Toubarro D."/>
        </authorList>
    </citation>
    <scope>NUCLEOTIDE SEQUENCE [LARGE SCALE GENOMIC DNA]</scope>
    <source>
        <strain evidence="7">ZMCS4</strain>
    </source>
</reference>
<dbReference type="PROSITE" id="PS50110">
    <property type="entry name" value="RESPONSE_REGULATORY"/>
    <property type="match status" value="1"/>
</dbReference>
<dbReference type="Gene3D" id="3.40.50.2300">
    <property type="match status" value="1"/>
</dbReference>
<dbReference type="Gene3D" id="1.10.10.10">
    <property type="entry name" value="Winged helix-like DNA-binding domain superfamily/Winged helix DNA-binding domain"/>
    <property type="match status" value="1"/>
</dbReference>
<feature type="domain" description="Response regulatory" evidence="4">
    <location>
        <begin position="120"/>
        <end position="238"/>
    </location>
</feature>
<sequence>MSFNDVVVVGPLAVDMSQNSITFKDKSAYLGPLRTHLLGYLCKHVNQVVGRDDLSDAVWGRSVSDHTINQHISQLRKVITTLNNTDLTIATIPKKGYIARCEAVGQPNRVKPEPVQTQAKALLLSDTETCQKIQNLKSDGELKQLEMFSNAGLLHERLMSNEFQAVIIDTELANAEGLKLIKAIRTGQTLASSDVAILSLASEASKQLLGFNVLMDVQGLIVKPVDIEVLEKQIKTAVAMRFKLKPNAAYDLVPTMLNSAVSVNLQSACLSN</sequence>
<keyword evidence="1 3" id="KW-0238">DNA-binding</keyword>
<dbReference type="InterPro" id="IPR001867">
    <property type="entry name" value="OmpR/PhoB-type_DNA-bd"/>
</dbReference>
<organism evidence="6 7">
    <name type="scientific">Agarivorans aestuarii</name>
    <dbReference type="NCBI Taxonomy" id="1563703"/>
    <lineage>
        <taxon>Bacteria</taxon>
        <taxon>Pseudomonadati</taxon>
        <taxon>Pseudomonadota</taxon>
        <taxon>Gammaproteobacteria</taxon>
        <taxon>Alteromonadales</taxon>
        <taxon>Alteromonadaceae</taxon>
        <taxon>Agarivorans</taxon>
    </lineage>
</organism>
<gene>
    <name evidence="6" type="ORF">SNR37_000816</name>
</gene>
<reference evidence="6 7" key="2">
    <citation type="submission" date="2023-12" db="EMBL/GenBank/DDBJ databases">
        <authorList>
            <consortium name="Cladostephus spongiosus"/>
            <person name="Lorente B."/>
            <person name="Cabral C."/>
            <person name="Frias J."/>
            <person name="Faria J."/>
            <person name="Toubarro D."/>
        </authorList>
    </citation>
    <scope>NUCLEOTIDE SEQUENCE [LARGE SCALE GENOMIC DNA]</scope>
    <source>
        <strain evidence="6 7">ZMCS4</strain>
    </source>
</reference>
<protein>
    <submittedName>
        <fullName evidence="6">Winged helix-turn-helix domain-containing protein</fullName>
    </submittedName>
</protein>
<comment type="caution">
    <text evidence="6">The sequence shown here is derived from an EMBL/GenBank/DDBJ whole genome shotgun (WGS) entry which is preliminary data.</text>
</comment>
<dbReference type="RefSeq" id="WP_163134775.1">
    <property type="nucleotide sequence ID" value="NZ_JAYDYW010000013.1"/>
</dbReference>
<accession>A0ABU7GAK1</accession>
<feature type="domain" description="OmpR/PhoB-type" evidence="5">
    <location>
        <begin position="4"/>
        <end position="101"/>
    </location>
</feature>
<feature type="modified residue" description="4-aspartylphosphate" evidence="2">
    <location>
        <position position="169"/>
    </location>
</feature>
<proteinExistence type="predicted"/>
<dbReference type="InterPro" id="IPR001789">
    <property type="entry name" value="Sig_transdc_resp-reg_receiver"/>
</dbReference>
<evidence type="ECO:0000256" key="1">
    <source>
        <dbReference type="ARBA" id="ARBA00023125"/>
    </source>
</evidence>
<evidence type="ECO:0000256" key="3">
    <source>
        <dbReference type="PROSITE-ProRule" id="PRU01091"/>
    </source>
</evidence>
<name>A0ABU7GAK1_9ALTE</name>
<dbReference type="SUPFAM" id="SSF46894">
    <property type="entry name" value="C-terminal effector domain of the bipartite response regulators"/>
    <property type="match status" value="1"/>
</dbReference>
<dbReference type="InterPro" id="IPR036388">
    <property type="entry name" value="WH-like_DNA-bd_sf"/>
</dbReference>
<keyword evidence="2" id="KW-0597">Phosphoprotein</keyword>
<dbReference type="InterPro" id="IPR011006">
    <property type="entry name" value="CheY-like_superfamily"/>
</dbReference>
<evidence type="ECO:0000259" key="5">
    <source>
        <dbReference type="PROSITE" id="PS51755"/>
    </source>
</evidence>
<evidence type="ECO:0000259" key="4">
    <source>
        <dbReference type="PROSITE" id="PS50110"/>
    </source>
</evidence>
<dbReference type="Pfam" id="PF00486">
    <property type="entry name" value="Trans_reg_C"/>
    <property type="match status" value="1"/>
</dbReference>
<dbReference type="EMBL" id="JAYDYW010000013">
    <property type="protein sequence ID" value="MEE1675490.1"/>
    <property type="molecule type" value="Genomic_DNA"/>
</dbReference>